<dbReference type="EMBL" id="CP059052">
    <property type="protein sequence ID" value="QLJ12528.1"/>
    <property type="molecule type" value="Genomic_DNA"/>
</dbReference>
<accession>A0A7D5VW40</accession>
<gene>
    <name evidence="1" type="ORF">H0H12_18935</name>
</gene>
<dbReference type="AlphaFoldDB" id="A0A7D5VW40"/>
<proteinExistence type="predicted"/>
<dbReference type="RefSeq" id="WP_180688397.1">
    <property type="nucleotide sequence ID" value="NZ_CP059052.1"/>
</dbReference>
<dbReference type="Proteomes" id="UP000510934">
    <property type="component" value="Chromosome"/>
</dbReference>
<evidence type="ECO:0000313" key="1">
    <source>
        <dbReference type="EMBL" id="QLJ12528.1"/>
    </source>
</evidence>
<sequence>MTSVEHDDLRNSHEYVAEANALINELGVYQPSSGMWAFTERERASSCYIHHSRRPVAVAAYAAIDPVFAAGRIPNYALVDLVLEISCMDAIESTALAIICGAEPPLFSSSAQRGEIFGETAWQIVNDYGLESCFKQVFPYGDEGRHYTMRPQGIDYEQSKPTPELLKAMRKSYRAMEPVQKIMVLTLLHLYLQESDKIFLTGGCPTNISAAEALKVLRQDGQALKTWAHLVSHYAGW</sequence>
<reference evidence="1 2" key="1">
    <citation type="journal article" date="2009" name="Mikrobiologiia">
        <title>[Phenanthren biodegradation and interaction of Pseudomonas putida BS3701 and Burkholderia sp.BS3702 in plant rhizosphere].</title>
        <authorList>
            <person name="Ovchinnikova A.A."/>
            <person name="Vetrova A.A."/>
            <person name="Filonov A.E."/>
            <person name="Boronin A.M."/>
        </authorList>
    </citation>
    <scope>NUCLEOTIDE SEQUENCE [LARGE SCALE GENOMIC DNA]</scope>
    <source>
        <strain evidence="1 2">BS3701</strain>
    </source>
</reference>
<evidence type="ECO:0000313" key="2">
    <source>
        <dbReference type="Proteomes" id="UP000510934"/>
    </source>
</evidence>
<name>A0A7D5VW40_PSEPU</name>
<protein>
    <submittedName>
        <fullName evidence="1">Uncharacterized protein</fullName>
    </submittedName>
</protein>
<organism evidence="1 2">
    <name type="scientific">Pseudomonas putida</name>
    <name type="common">Arthrobacter siderocapsulatus</name>
    <dbReference type="NCBI Taxonomy" id="303"/>
    <lineage>
        <taxon>Bacteria</taxon>
        <taxon>Pseudomonadati</taxon>
        <taxon>Pseudomonadota</taxon>
        <taxon>Gammaproteobacteria</taxon>
        <taxon>Pseudomonadales</taxon>
        <taxon>Pseudomonadaceae</taxon>
        <taxon>Pseudomonas</taxon>
    </lineage>
</organism>